<dbReference type="Gene3D" id="2.60.120.200">
    <property type="match status" value="2"/>
</dbReference>
<dbReference type="InterPro" id="IPR011009">
    <property type="entry name" value="Kinase-like_dom_sf"/>
</dbReference>
<keyword evidence="5" id="KW-0547">Nucleotide-binding</keyword>
<accession>A0A059BBG3</accession>
<proteinExistence type="predicted"/>
<keyword evidence="9" id="KW-0675">Receptor</keyword>
<evidence type="ECO:0000256" key="3">
    <source>
        <dbReference type="ARBA" id="ARBA00022729"/>
    </source>
</evidence>
<dbReference type="Gramene" id="KCW63374">
    <property type="protein sequence ID" value="KCW63374"/>
    <property type="gene ID" value="EUGRSUZ_G01010"/>
</dbReference>
<organism evidence="12">
    <name type="scientific">Eucalyptus grandis</name>
    <name type="common">Flooded gum</name>
    <dbReference type="NCBI Taxonomy" id="71139"/>
    <lineage>
        <taxon>Eukaryota</taxon>
        <taxon>Viridiplantae</taxon>
        <taxon>Streptophyta</taxon>
        <taxon>Embryophyta</taxon>
        <taxon>Tracheophyta</taxon>
        <taxon>Spermatophyta</taxon>
        <taxon>Magnoliopsida</taxon>
        <taxon>eudicotyledons</taxon>
        <taxon>Gunneridae</taxon>
        <taxon>Pentapetalae</taxon>
        <taxon>rosids</taxon>
        <taxon>malvids</taxon>
        <taxon>Myrtales</taxon>
        <taxon>Myrtaceae</taxon>
        <taxon>Myrtoideae</taxon>
        <taxon>Eucalypteae</taxon>
        <taxon>Eucalyptus</taxon>
    </lineage>
</organism>
<evidence type="ECO:0000313" key="12">
    <source>
        <dbReference type="EMBL" id="KCW63374.1"/>
    </source>
</evidence>
<name>A0A059BBG3_EUCGR</name>
<evidence type="ECO:0000256" key="6">
    <source>
        <dbReference type="ARBA" id="ARBA00022840"/>
    </source>
</evidence>
<keyword evidence="8 10" id="KW-0472">Membrane</keyword>
<evidence type="ECO:0000256" key="1">
    <source>
        <dbReference type="ARBA" id="ARBA00004479"/>
    </source>
</evidence>
<dbReference type="InParanoid" id="A0A059BBG3"/>
<dbReference type="AlphaFoldDB" id="A0A059BBG3"/>
<feature type="domain" description="Legume lectin" evidence="11">
    <location>
        <begin position="167"/>
        <end position="211"/>
    </location>
</feature>
<keyword evidence="2 10" id="KW-0812">Transmembrane</keyword>
<evidence type="ECO:0000256" key="8">
    <source>
        <dbReference type="ARBA" id="ARBA00023136"/>
    </source>
</evidence>
<keyword evidence="4" id="KW-0430">Lectin</keyword>
<evidence type="ECO:0000256" key="2">
    <source>
        <dbReference type="ARBA" id="ARBA00022692"/>
    </source>
</evidence>
<protein>
    <recommendedName>
        <fullName evidence="11">Legume lectin domain-containing protein</fullName>
    </recommendedName>
</protein>
<keyword evidence="7 10" id="KW-1133">Transmembrane helix</keyword>
<dbReference type="GO" id="GO:0030246">
    <property type="term" value="F:carbohydrate binding"/>
    <property type="evidence" value="ECO:0007669"/>
    <property type="project" value="UniProtKB-KW"/>
</dbReference>
<dbReference type="EMBL" id="KK198759">
    <property type="protein sequence ID" value="KCW63374.1"/>
    <property type="molecule type" value="Genomic_DNA"/>
</dbReference>
<gene>
    <name evidence="12" type="ORF">EUGRSUZ_G01010</name>
</gene>
<sequence>MVFVLSLSIPSANSESFDNISFNFPSLSNDERITFQGNASVLNSIIQLTLGVPSDRPTRTVGRAIYHQPMYLWDSSTGNVADFVNQFTFAINFHMSYSHADGLVFFLAPNGSPEYSEGRFLGLTSSQTLPTLVLHLLRLASVSNTCVSWMNEKIILGQQLRAQVIYNSRALNLSVYLPEWVVFGFSAMTGLLFEAHTIFSWEFNSSLRILDNVNGTTNVTTIDTPRQRKKSKFWVKGPILGLSSLVFLILVAGFGWYAYKLQRNKNDRILAVATNDFANTRLLGKGGFGGAYEGHLADANSHVSIEKITPNSKQGVKEYATELVSWCHEGNKFLLVYEYMSNGSLDSHLFKGNVLLIWERSYNVAQSIALALKNLHEDLK</sequence>
<keyword evidence="3" id="KW-0732">Signal</keyword>
<dbReference type="InterPro" id="IPR013320">
    <property type="entry name" value="ConA-like_dom_sf"/>
</dbReference>
<dbReference type="SUPFAM" id="SSF49899">
    <property type="entry name" value="Concanavalin A-like lectins/glucanases"/>
    <property type="match status" value="1"/>
</dbReference>
<evidence type="ECO:0000256" key="4">
    <source>
        <dbReference type="ARBA" id="ARBA00022734"/>
    </source>
</evidence>
<dbReference type="GO" id="GO:0005524">
    <property type="term" value="F:ATP binding"/>
    <property type="evidence" value="ECO:0007669"/>
    <property type="project" value="UniProtKB-KW"/>
</dbReference>
<dbReference type="GO" id="GO:0005886">
    <property type="term" value="C:plasma membrane"/>
    <property type="evidence" value="ECO:0000318"/>
    <property type="project" value="GO_Central"/>
</dbReference>
<dbReference type="Pfam" id="PF00139">
    <property type="entry name" value="Lectin_legB"/>
    <property type="match status" value="2"/>
</dbReference>
<feature type="transmembrane region" description="Helical" evidence="10">
    <location>
        <begin position="239"/>
        <end position="259"/>
    </location>
</feature>
<evidence type="ECO:0000256" key="5">
    <source>
        <dbReference type="ARBA" id="ARBA00022741"/>
    </source>
</evidence>
<dbReference type="Gene3D" id="1.10.510.10">
    <property type="entry name" value="Transferase(Phosphotransferase) domain 1"/>
    <property type="match status" value="1"/>
</dbReference>
<reference evidence="12" key="1">
    <citation type="submission" date="2013-07" db="EMBL/GenBank/DDBJ databases">
        <title>The genome of Eucalyptus grandis.</title>
        <authorList>
            <person name="Schmutz J."/>
            <person name="Hayes R."/>
            <person name="Myburg A."/>
            <person name="Tuskan G."/>
            <person name="Grattapaglia D."/>
            <person name="Rokhsar D.S."/>
        </authorList>
    </citation>
    <scope>NUCLEOTIDE SEQUENCE</scope>
    <source>
        <tissue evidence="12">Leaf extractions</tissue>
    </source>
</reference>
<evidence type="ECO:0000259" key="11">
    <source>
        <dbReference type="Pfam" id="PF00139"/>
    </source>
</evidence>
<evidence type="ECO:0000256" key="9">
    <source>
        <dbReference type="ARBA" id="ARBA00023170"/>
    </source>
</evidence>
<dbReference type="InterPro" id="IPR001220">
    <property type="entry name" value="Legume_lectin_dom"/>
</dbReference>
<feature type="domain" description="Legume lectin" evidence="11">
    <location>
        <begin position="20"/>
        <end position="128"/>
    </location>
</feature>
<keyword evidence="6" id="KW-0067">ATP-binding</keyword>
<comment type="subcellular location">
    <subcellularLocation>
        <location evidence="1">Membrane</location>
        <topology evidence="1">Single-pass type I membrane protein</topology>
    </subcellularLocation>
</comment>
<evidence type="ECO:0000256" key="7">
    <source>
        <dbReference type="ARBA" id="ARBA00022989"/>
    </source>
</evidence>
<dbReference type="CDD" id="cd06899">
    <property type="entry name" value="lectin_legume_LecRK_Arcelin_ConA"/>
    <property type="match status" value="1"/>
</dbReference>
<dbReference type="SUPFAM" id="SSF56112">
    <property type="entry name" value="Protein kinase-like (PK-like)"/>
    <property type="match status" value="1"/>
</dbReference>
<evidence type="ECO:0000256" key="10">
    <source>
        <dbReference type="SAM" id="Phobius"/>
    </source>
</evidence>
<dbReference type="PANTHER" id="PTHR27007">
    <property type="match status" value="1"/>
</dbReference>
<dbReference type="InterPro" id="IPR050528">
    <property type="entry name" value="L-type_Lectin-RKs"/>
</dbReference>